<name>A0A916JD27_9BACT</name>
<proteinExistence type="predicted"/>
<reference evidence="3" key="1">
    <citation type="submission" date="2021-04" db="EMBL/GenBank/DDBJ databases">
        <authorList>
            <person name="Rodrigo-Torres L."/>
            <person name="Arahal R. D."/>
            <person name="Lucena T."/>
        </authorList>
    </citation>
    <scope>NUCLEOTIDE SEQUENCE</scope>
    <source>
        <strain evidence="3">CECT 9275</strain>
    </source>
</reference>
<feature type="signal peptide" evidence="2">
    <location>
        <begin position="1"/>
        <end position="22"/>
    </location>
</feature>
<dbReference type="AlphaFoldDB" id="A0A916JD27"/>
<evidence type="ECO:0000256" key="2">
    <source>
        <dbReference type="SAM" id="SignalP"/>
    </source>
</evidence>
<comment type="caution">
    <text evidence="3">The sequence shown here is derived from an EMBL/GenBank/DDBJ whole genome shotgun (WGS) entry which is preliminary data.</text>
</comment>
<evidence type="ECO:0000313" key="3">
    <source>
        <dbReference type="EMBL" id="CAG5002735.1"/>
    </source>
</evidence>
<keyword evidence="4" id="KW-1185">Reference proteome</keyword>
<gene>
    <name evidence="3" type="ORF">DYBT9275_02954</name>
</gene>
<sequence>MNIMKKGLIAILMAFASITAFAQRQDSNMTVEQRAENQTKRLTESLQLTADQQKQVYALNLDRAKKMEEMRNSQTQDREAMRASMQTFNTELGKVLTPEQQEKYKALQEERRNRGGGGRGN</sequence>
<evidence type="ECO:0008006" key="5">
    <source>
        <dbReference type="Google" id="ProtNLM"/>
    </source>
</evidence>
<protein>
    <recommendedName>
        <fullName evidence="5">DUF4890 domain-containing protein</fullName>
    </recommendedName>
</protein>
<organism evidence="3 4">
    <name type="scientific">Dyadobacter helix</name>
    <dbReference type="NCBI Taxonomy" id="2822344"/>
    <lineage>
        <taxon>Bacteria</taxon>
        <taxon>Pseudomonadati</taxon>
        <taxon>Bacteroidota</taxon>
        <taxon>Cytophagia</taxon>
        <taxon>Cytophagales</taxon>
        <taxon>Spirosomataceae</taxon>
        <taxon>Dyadobacter</taxon>
    </lineage>
</organism>
<evidence type="ECO:0000256" key="1">
    <source>
        <dbReference type="SAM" id="MobiDB-lite"/>
    </source>
</evidence>
<dbReference type="Proteomes" id="UP000680038">
    <property type="component" value="Unassembled WGS sequence"/>
</dbReference>
<keyword evidence="2" id="KW-0732">Signal</keyword>
<dbReference type="EMBL" id="CAJRAF010000002">
    <property type="protein sequence ID" value="CAG5002735.1"/>
    <property type="molecule type" value="Genomic_DNA"/>
</dbReference>
<evidence type="ECO:0000313" key="4">
    <source>
        <dbReference type="Proteomes" id="UP000680038"/>
    </source>
</evidence>
<feature type="region of interest" description="Disordered" evidence="1">
    <location>
        <begin position="91"/>
        <end position="121"/>
    </location>
</feature>
<accession>A0A916JD27</accession>
<feature type="chain" id="PRO_5037645786" description="DUF4890 domain-containing protein" evidence="2">
    <location>
        <begin position="23"/>
        <end position="121"/>
    </location>
</feature>
<feature type="compositionally biased region" description="Basic and acidic residues" evidence="1">
    <location>
        <begin position="100"/>
        <end position="113"/>
    </location>
</feature>